<dbReference type="RefSeq" id="WP_140031272.1">
    <property type="nucleotide sequence ID" value="NZ_CP137845.1"/>
</dbReference>
<dbReference type="NCBIfam" id="TIGR00125">
    <property type="entry name" value="cyt_tran_rel"/>
    <property type="match status" value="1"/>
</dbReference>
<evidence type="ECO:0000313" key="2">
    <source>
        <dbReference type="EMBL" id="WPB53975.1"/>
    </source>
</evidence>
<dbReference type="PANTHER" id="PTHR37825:SF1">
    <property type="entry name" value="TRNA(MET) CYTIDINE ACETATE LIGASE"/>
    <property type="match status" value="1"/>
</dbReference>
<keyword evidence="3" id="KW-1185">Reference proteome</keyword>
<dbReference type="EMBL" id="CP137845">
    <property type="protein sequence ID" value="WPB53975.1"/>
    <property type="molecule type" value="Genomic_DNA"/>
</dbReference>
<proteinExistence type="predicted"/>
<evidence type="ECO:0000313" key="3">
    <source>
        <dbReference type="Proteomes" id="UP001303601"/>
    </source>
</evidence>
<dbReference type="Gene3D" id="3.40.50.620">
    <property type="entry name" value="HUPs"/>
    <property type="match status" value="1"/>
</dbReference>
<dbReference type="PANTHER" id="PTHR37825">
    <property type="entry name" value="TRNA(MET) CYTIDINE ACETATE LIGASE"/>
    <property type="match status" value="1"/>
</dbReference>
<dbReference type="InterPro" id="IPR004821">
    <property type="entry name" value="Cyt_trans-like"/>
</dbReference>
<dbReference type="InterPro" id="IPR014729">
    <property type="entry name" value="Rossmann-like_a/b/a_fold"/>
</dbReference>
<dbReference type="GeneID" id="94493272"/>
<dbReference type="InterPro" id="IPR008513">
    <property type="entry name" value="tRNA(Met)_cyd_acetate_ligase"/>
</dbReference>
<gene>
    <name evidence="2" type="ORF">R9B83_00135</name>
</gene>
<dbReference type="Pfam" id="PF05636">
    <property type="entry name" value="HIGH_NTase1"/>
    <property type="match status" value="1"/>
</dbReference>
<reference evidence="2" key="1">
    <citation type="submission" date="2023-11" db="EMBL/GenBank/DDBJ databases">
        <title>Completed genome sequence of Mycoplasma equirhinis type strain M432/72.</title>
        <authorList>
            <person name="Spergser J."/>
        </authorList>
    </citation>
    <scope>NUCLEOTIDE SEQUENCE [LARGE SCALE GENOMIC DNA]</scope>
    <source>
        <strain evidence="2">M432/72</strain>
    </source>
</reference>
<sequence>MKIGFVAEFNPFHNGHIYLISEIRRRFPNCEIVVALSSDYVQRGEIACASFSERKEIALQYGVNEVIELDFFTSTQAAHVFAEGSIKKLISKDVDVICFGASDTDNINKYIFAAQTLKDNLEKYNILVKKNLKEGKSYVASTYSAMHQILGDEELIPQDILGFEYTKYIINNNINVKLECVLRTAEHSSLEGKQKYASATLLRKMLKDGKNISQYSPMQISQPIPKIEDKFLEMKEVIMKSSASELAQIMLVSEGMENLFKKNISLAKNYSEFIDLCSSKRYTKSRIKRVLLYVLLGIKKEA</sequence>
<evidence type="ECO:0000256" key="1">
    <source>
        <dbReference type="ARBA" id="ARBA00022884"/>
    </source>
</evidence>
<protein>
    <submittedName>
        <fullName evidence="2">Nucleotidyltransferase</fullName>
    </submittedName>
</protein>
<keyword evidence="1" id="KW-0694">RNA-binding</keyword>
<dbReference type="Proteomes" id="UP001303601">
    <property type="component" value="Chromosome"/>
</dbReference>
<dbReference type="NCBIfam" id="NF010192">
    <property type="entry name" value="PRK13671.1"/>
    <property type="match status" value="1"/>
</dbReference>
<accession>A0ABZ0PAP5</accession>
<name>A0ABZ0PAP5_9BACT</name>
<organism evidence="2 3">
    <name type="scientific">Metamycoplasma equirhinis</name>
    <dbReference type="NCBI Taxonomy" id="92402"/>
    <lineage>
        <taxon>Bacteria</taxon>
        <taxon>Bacillati</taxon>
        <taxon>Mycoplasmatota</taxon>
        <taxon>Mycoplasmoidales</taxon>
        <taxon>Metamycoplasmataceae</taxon>
        <taxon>Metamycoplasma</taxon>
    </lineage>
</organism>
<dbReference type="SUPFAM" id="SSF52374">
    <property type="entry name" value="Nucleotidylyl transferase"/>
    <property type="match status" value="1"/>
</dbReference>